<evidence type="ECO:0000256" key="11">
    <source>
        <dbReference type="ARBA" id="ARBA00022982"/>
    </source>
</evidence>
<geneLocation type="mitochondrion" evidence="20"/>
<dbReference type="PRINTS" id="PR01436">
    <property type="entry name" value="NADHDHGNASE2"/>
</dbReference>
<dbReference type="GeneID" id="76341699"/>
<evidence type="ECO:0000256" key="14">
    <source>
        <dbReference type="ARBA" id="ARBA00023075"/>
    </source>
</evidence>
<dbReference type="PANTHER" id="PTHR46552:SF1">
    <property type="entry name" value="NADH-UBIQUINONE OXIDOREDUCTASE CHAIN 2"/>
    <property type="match status" value="1"/>
</dbReference>
<feature type="transmembrane region" description="Helical" evidence="18">
    <location>
        <begin position="298"/>
        <end position="320"/>
    </location>
</feature>
<evidence type="ECO:0000256" key="2">
    <source>
        <dbReference type="ARBA" id="ARBA00004448"/>
    </source>
</evidence>
<dbReference type="GO" id="GO:0005743">
    <property type="term" value="C:mitochondrial inner membrane"/>
    <property type="evidence" value="ECO:0007669"/>
    <property type="project" value="UniProtKB-SubCell"/>
</dbReference>
<evidence type="ECO:0000256" key="9">
    <source>
        <dbReference type="ARBA" id="ARBA00022792"/>
    </source>
</evidence>
<accession>A0A977TPX8</accession>
<evidence type="ECO:0000256" key="8">
    <source>
        <dbReference type="ARBA" id="ARBA00022692"/>
    </source>
</evidence>
<dbReference type="InterPro" id="IPR003917">
    <property type="entry name" value="NADH_UbQ_OxRdtase_chain2"/>
</dbReference>
<evidence type="ECO:0000256" key="4">
    <source>
        <dbReference type="ARBA" id="ARBA00012944"/>
    </source>
</evidence>
<sequence>MKNKIIFFWFLMISIMMALSSSFWFSLWMSLEINMMMFIPLMNSKNFLSSNSMLFYYIIQSLSSSLYFFSSIIFSIYSNNMMIFIMTISMLIKLGSAPFHMWFPQISEGLNFMSFFVLSSFQKIIPLHVTSLIMNNNNLIPFIILSSIMGSLGGLNQISFKKILAFSSIAHLSWILTLISLKQNFWTIYFLIYSIILMKITFFLNKNNCFSIIQINSMKMTYIFKLFLFSFFMSLGGIPPFLGFFIKLISIFLIFKMLPLILMFLIMSSLINVYFYMRSFFPLMLNTKTLTKTFLINVNNFSLFFFIFNFAGIILIFPMISFI</sequence>
<feature type="transmembrane region" description="Helical" evidence="18">
    <location>
        <begin position="226"/>
        <end position="254"/>
    </location>
</feature>
<reference evidence="20" key="1">
    <citation type="submission" date="2021-12" db="EMBL/GenBank/DDBJ databases">
        <title>Seventy-eight entire mitochondrial genomes and nuclear rRNA genes provide insight into the phylogeny of the hard ticks, particularly the Haemaphysalis species, Am. (Africaniella) transversale and Robertsicus elaphense.</title>
        <authorList>
            <person name="Kelava S."/>
            <person name="Mans B.J."/>
            <person name="Apanaskevich D.A."/>
            <person name="Shao R."/>
            <person name="Barker D."/>
            <person name="Nakao R."/>
            <person name="Barker S.C."/>
            <person name="Okamoto K."/>
            <person name="Tamada K."/>
            <person name="Ito T."/>
            <person name="Honda T."/>
            <person name="Sato F."/>
            <person name="Torikai H."/>
            <person name="Kawabata H."/>
        </authorList>
    </citation>
    <scope>NUCLEOTIDE SEQUENCE</scope>
</reference>
<feature type="domain" description="NADH:quinone oxidoreductase/Mrp antiporter transmembrane" evidence="19">
    <location>
        <begin position="24"/>
        <end position="271"/>
    </location>
</feature>
<keyword evidence="14 18" id="KW-0830">Ubiquinone</keyword>
<evidence type="ECO:0000313" key="20">
    <source>
        <dbReference type="EMBL" id="UXX50302.1"/>
    </source>
</evidence>
<keyword evidence="13 18" id="KW-0520">NAD</keyword>
<evidence type="ECO:0000256" key="5">
    <source>
        <dbReference type="ARBA" id="ARBA00021008"/>
    </source>
</evidence>
<evidence type="ECO:0000256" key="10">
    <source>
        <dbReference type="ARBA" id="ARBA00022967"/>
    </source>
</evidence>
<comment type="function">
    <text evidence="1">Core subunit of the mitochondrial membrane respiratory chain NADH dehydrogenase (Complex I) that is believed to belong to the minimal assembly required for catalysis. Complex I functions in the transfer of electrons from NADH to the respiratory chain. The immediate electron acceptor for the enzyme is believed to be ubiquinone.</text>
</comment>
<dbReference type="GO" id="GO:0006120">
    <property type="term" value="P:mitochondrial electron transport, NADH to ubiquinone"/>
    <property type="evidence" value="ECO:0007669"/>
    <property type="project" value="InterPro"/>
</dbReference>
<evidence type="ECO:0000256" key="1">
    <source>
        <dbReference type="ARBA" id="ARBA00003257"/>
    </source>
</evidence>
<dbReference type="AlphaFoldDB" id="A0A977TPX8"/>
<evidence type="ECO:0000256" key="13">
    <source>
        <dbReference type="ARBA" id="ARBA00023027"/>
    </source>
</evidence>
<keyword evidence="8 18" id="KW-0812">Transmembrane</keyword>
<keyword evidence="16 18" id="KW-0472">Membrane</keyword>
<dbReference type="GO" id="GO:0008137">
    <property type="term" value="F:NADH dehydrogenase (ubiquinone) activity"/>
    <property type="evidence" value="ECO:0007669"/>
    <property type="project" value="UniProtKB-EC"/>
</dbReference>
<comment type="function">
    <text evidence="18">Core subunit of the mitochondrial membrane respiratory chain NADH dehydrogenase (Complex I) which catalyzes electron transfer from NADH through the respiratory chain, using ubiquinone as an electron acceptor. Essential for the catalytic activity and assembly of complex I.</text>
</comment>
<feature type="transmembrane region" description="Helical" evidence="18">
    <location>
        <begin position="139"/>
        <end position="156"/>
    </location>
</feature>
<evidence type="ECO:0000259" key="19">
    <source>
        <dbReference type="Pfam" id="PF00361"/>
    </source>
</evidence>
<keyword evidence="12 18" id="KW-1133">Transmembrane helix</keyword>
<proteinExistence type="inferred from homology"/>
<evidence type="ECO:0000256" key="16">
    <source>
        <dbReference type="ARBA" id="ARBA00023136"/>
    </source>
</evidence>
<keyword evidence="15 18" id="KW-0496">Mitochondrion</keyword>
<feature type="transmembrane region" description="Helical" evidence="18">
    <location>
        <begin position="260"/>
        <end position="277"/>
    </location>
</feature>
<dbReference type="EC" id="7.1.1.2" evidence="4 18"/>
<dbReference type="CTD" id="4536"/>
<dbReference type="EMBL" id="OL741746">
    <property type="protein sequence ID" value="UXX50302.1"/>
    <property type="molecule type" value="Genomic_DNA"/>
</dbReference>
<name>A0A977TPX8_9ACAR</name>
<dbReference type="InterPro" id="IPR001750">
    <property type="entry name" value="ND/Mrp_TM"/>
</dbReference>
<keyword evidence="10 18" id="KW-1278">Translocase</keyword>
<evidence type="ECO:0000256" key="15">
    <source>
        <dbReference type="ARBA" id="ARBA00023128"/>
    </source>
</evidence>
<feature type="transmembrane region" description="Helical" evidence="18">
    <location>
        <begin position="163"/>
        <end position="181"/>
    </location>
</feature>
<organism evidence="20">
    <name type="scientific">Ixodes columnae</name>
    <dbReference type="NCBI Taxonomy" id="1338503"/>
    <lineage>
        <taxon>Eukaryota</taxon>
        <taxon>Metazoa</taxon>
        <taxon>Ecdysozoa</taxon>
        <taxon>Arthropoda</taxon>
        <taxon>Chelicerata</taxon>
        <taxon>Arachnida</taxon>
        <taxon>Acari</taxon>
        <taxon>Parasitiformes</taxon>
        <taxon>Ixodida</taxon>
        <taxon>Ixodoidea</taxon>
        <taxon>Ixodidae</taxon>
        <taxon>Ixodinae</taxon>
        <taxon>Ixodes</taxon>
    </lineage>
</organism>
<gene>
    <name evidence="20" type="primary">ND2</name>
</gene>
<evidence type="ECO:0000256" key="3">
    <source>
        <dbReference type="ARBA" id="ARBA00007012"/>
    </source>
</evidence>
<evidence type="ECO:0000256" key="17">
    <source>
        <dbReference type="ARBA" id="ARBA00049551"/>
    </source>
</evidence>
<evidence type="ECO:0000256" key="7">
    <source>
        <dbReference type="ARBA" id="ARBA00022660"/>
    </source>
</evidence>
<dbReference type="Pfam" id="PF00361">
    <property type="entry name" value="Proton_antipo_M"/>
    <property type="match status" value="1"/>
</dbReference>
<comment type="subcellular location">
    <subcellularLocation>
        <location evidence="2 18">Mitochondrion inner membrane</location>
        <topology evidence="2 18">Multi-pass membrane protein</topology>
    </subcellularLocation>
</comment>
<feature type="transmembrane region" description="Helical" evidence="18">
    <location>
        <begin position="187"/>
        <end position="205"/>
    </location>
</feature>
<dbReference type="RefSeq" id="YP_010534090.1">
    <property type="nucleotide sequence ID" value="NC_067861.1"/>
</dbReference>
<evidence type="ECO:0000256" key="6">
    <source>
        <dbReference type="ARBA" id="ARBA00022448"/>
    </source>
</evidence>
<keyword evidence="7 18" id="KW-0679">Respiratory chain</keyword>
<keyword evidence="11 18" id="KW-0249">Electron transport</keyword>
<feature type="transmembrane region" description="Helical" evidence="18">
    <location>
        <begin position="54"/>
        <end position="77"/>
    </location>
</feature>
<feature type="transmembrane region" description="Helical" evidence="18">
    <location>
        <begin position="6"/>
        <end position="33"/>
    </location>
</feature>
<dbReference type="InterPro" id="IPR050175">
    <property type="entry name" value="Complex_I_Subunit_2"/>
</dbReference>
<keyword evidence="9 18" id="KW-0999">Mitochondrion inner membrane</keyword>
<comment type="catalytic activity">
    <reaction evidence="17 18">
        <text>a ubiquinone + NADH + 5 H(+)(in) = a ubiquinol + NAD(+) + 4 H(+)(out)</text>
        <dbReference type="Rhea" id="RHEA:29091"/>
        <dbReference type="Rhea" id="RHEA-COMP:9565"/>
        <dbReference type="Rhea" id="RHEA-COMP:9566"/>
        <dbReference type="ChEBI" id="CHEBI:15378"/>
        <dbReference type="ChEBI" id="CHEBI:16389"/>
        <dbReference type="ChEBI" id="CHEBI:17976"/>
        <dbReference type="ChEBI" id="CHEBI:57540"/>
        <dbReference type="ChEBI" id="CHEBI:57945"/>
        <dbReference type="EC" id="7.1.1.2"/>
    </reaction>
</comment>
<evidence type="ECO:0000256" key="12">
    <source>
        <dbReference type="ARBA" id="ARBA00022989"/>
    </source>
</evidence>
<keyword evidence="6" id="KW-0813">Transport</keyword>
<dbReference type="PANTHER" id="PTHR46552">
    <property type="entry name" value="NADH-UBIQUINONE OXIDOREDUCTASE CHAIN 2"/>
    <property type="match status" value="1"/>
</dbReference>
<evidence type="ECO:0000256" key="18">
    <source>
        <dbReference type="RuleBase" id="RU003403"/>
    </source>
</evidence>
<comment type="similarity">
    <text evidence="3 18">Belongs to the complex I subunit 2 family.</text>
</comment>
<protein>
    <recommendedName>
        <fullName evidence="5 18">NADH-ubiquinone oxidoreductase chain 2</fullName>
        <ecNumber evidence="4 18">7.1.1.2</ecNumber>
    </recommendedName>
</protein>
<feature type="transmembrane region" description="Helical" evidence="18">
    <location>
        <begin position="83"/>
        <end position="103"/>
    </location>
</feature>